<gene>
    <name evidence="1" type="ORF">DPEC_G00356520</name>
</gene>
<sequence>MAEAVDSINCSICQDQLKDPVTIPCGHSYCMGCIKDCLDQEDDKGIYSCPQCRQTFTPRPVLNRSTILSELVENLKKTKLQSPPPGHYSAGPGDVECDFCTGRKLKAVKSCLVCLASYCETHLQPHYESPAFKKHKLVQASTQLQEKICSHHDKLLEVFCRTDQQCICLLCVMDEHKGHETVSATTERAEKQEQLEEKHQKSQMRIQETEEDIQQLRQAVDSMKSSAQTTVDENEKIFSELIQALQRMHSEMNELIRAQEKAEVSRAEGLLEQLELELAKRKRIYVELKQLSNIEDHIHFLQSFQSLSVSLGSEVVPSVTYNHHSSFEHLNKSISELKDQLQELCKEKMYKISGKVTTVRIERPADPKTREDFLTYSCQLTLDLNTANQYLCLSEGNSKDLLKDPVTIPCGHSYCMGCIKDCLDQEEDKGIYSCPQCRQTFTPRPALNRNTTLSELVKKLKMTTPQSSPPGHCYAGPGDVECDFCTGRKLKAVKSCLVCLASYCETHLQPHYESPAFKKHKLVQASTQLQEKICSHHDKLLEVYCRTDQQCICYLCTMDEHKGHETVSATTERTEKQKQVGEKHQKCQKRIQEREKEIQELRKAVDSVKNSAQATVVENERIFRELIQSLQRRHSEMNELIRAQEKAESFQSLSGSLGPEVVPILIVNPHSSFEHVNKSISEMKDQLQDLCKEKMDKISGKVTTVRIERPADPQTREDFLTYSSQLTLDPNTANQYLCLSEGNSKCLSGVLLLHVLRWILAMYFGDWDVSRL</sequence>
<organism evidence="1 2">
    <name type="scientific">Dallia pectoralis</name>
    <name type="common">Alaska blackfish</name>
    <dbReference type="NCBI Taxonomy" id="75939"/>
    <lineage>
        <taxon>Eukaryota</taxon>
        <taxon>Metazoa</taxon>
        <taxon>Chordata</taxon>
        <taxon>Craniata</taxon>
        <taxon>Vertebrata</taxon>
        <taxon>Euteleostomi</taxon>
        <taxon>Actinopterygii</taxon>
        <taxon>Neopterygii</taxon>
        <taxon>Teleostei</taxon>
        <taxon>Protacanthopterygii</taxon>
        <taxon>Esociformes</taxon>
        <taxon>Umbridae</taxon>
        <taxon>Dallia</taxon>
    </lineage>
</organism>
<evidence type="ECO:0000313" key="1">
    <source>
        <dbReference type="EMBL" id="KAJ7984606.1"/>
    </source>
</evidence>
<comment type="caution">
    <text evidence="1">The sequence shown here is derived from an EMBL/GenBank/DDBJ whole genome shotgun (WGS) entry which is preliminary data.</text>
</comment>
<reference evidence="1" key="1">
    <citation type="submission" date="2021-05" db="EMBL/GenBank/DDBJ databases">
        <authorList>
            <person name="Pan Q."/>
            <person name="Jouanno E."/>
            <person name="Zahm M."/>
            <person name="Klopp C."/>
            <person name="Cabau C."/>
            <person name="Louis A."/>
            <person name="Berthelot C."/>
            <person name="Parey E."/>
            <person name="Roest Crollius H."/>
            <person name="Montfort J."/>
            <person name="Robinson-Rechavi M."/>
            <person name="Bouchez O."/>
            <person name="Lampietro C."/>
            <person name="Lopez Roques C."/>
            <person name="Donnadieu C."/>
            <person name="Postlethwait J."/>
            <person name="Bobe J."/>
            <person name="Dillon D."/>
            <person name="Chandos A."/>
            <person name="von Hippel F."/>
            <person name="Guiguen Y."/>
        </authorList>
    </citation>
    <scope>NUCLEOTIDE SEQUENCE</scope>
    <source>
        <strain evidence="1">YG-Jan2019</strain>
    </source>
</reference>
<dbReference type="Proteomes" id="UP001157502">
    <property type="component" value="Chromosome 37"/>
</dbReference>
<evidence type="ECO:0000313" key="2">
    <source>
        <dbReference type="Proteomes" id="UP001157502"/>
    </source>
</evidence>
<dbReference type="EMBL" id="CM055764">
    <property type="protein sequence ID" value="KAJ7984606.1"/>
    <property type="molecule type" value="Genomic_DNA"/>
</dbReference>
<name>A0ACC2EZR7_DALPE</name>
<accession>A0ACC2EZR7</accession>
<proteinExistence type="predicted"/>
<keyword evidence="2" id="KW-1185">Reference proteome</keyword>
<protein>
    <submittedName>
        <fullName evidence="1">Uncharacterized protein</fullName>
    </submittedName>
</protein>